<name>A0A9P8P7Q9_9ASCO</name>
<feature type="compositionally biased region" description="Basic and acidic residues" evidence="1">
    <location>
        <begin position="73"/>
        <end position="86"/>
    </location>
</feature>
<reference evidence="2" key="1">
    <citation type="journal article" date="2021" name="Open Biol.">
        <title>Shared evolutionary footprints suggest mitochondrial oxidative damage underlies multiple complex I losses in fungi.</title>
        <authorList>
            <person name="Schikora-Tamarit M.A."/>
            <person name="Marcet-Houben M."/>
            <person name="Nosek J."/>
            <person name="Gabaldon T."/>
        </authorList>
    </citation>
    <scope>NUCLEOTIDE SEQUENCE</scope>
    <source>
        <strain evidence="2">CBS6075</strain>
    </source>
</reference>
<dbReference type="Proteomes" id="UP000769157">
    <property type="component" value="Unassembled WGS sequence"/>
</dbReference>
<proteinExistence type="predicted"/>
<dbReference type="RefSeq" id="XP_046061843.1">
    <property type="nucleotide sequence ID" value="XM_046204303.1"/>
</dbReference>
<protein>
    <submittedName>
        <fullName evidence="2">Uncharacterized protein</fullName>
    </submittedName>
</protein>
<organism evidence="2 3">
    <name type="scientific">Ogataea philodendri</name>
    <dbReference type="NCBI Taxonomy" id="1378263"/>
    <lineage>
        <taxon>Eukaryota</taxon>
        <taxon>Fungi</taxon>
        <taxon>Dikarya</taxon>
        <taxon>Ascomycota</taxon>
        <taxon>Saccharomycotina</taxon>
        <taxon>Pichiomycetes</taxon>
        <taxon>Pichiales</taxon>
        <taxon>Pichiaceae</taxon>
        <taxon>Ogataea</taxon>
    </lineage>
</organism>
<comment type="caution">
    <text evidence="2">The sequence shown here is derived from an EMBL/GenBank/DDBJ whole genome shotgun (WGS) entry which is preliminary data.</text>
</comment>
<feature type="region of interest" description="Disordered" evidence="1">
    <location>
        <begin position="64"/>
        <end position="107"/>
    </location>
</feature>
<gene>
    <name evidence="2" type="ORF">OGAPHI_003337</name>
</gene>
<dbReference type="AlphaFoldDB" id="A0A9P8P7Q9"/>
<sequence length="107" mass="12540">MSAWDKVIDYHIKADCDQWCHYVERHLPKLFETPEETSVYFTPPSTPTKKRIVDVKNVLPRKQQPTKVLQEITNRKETSNSYVKDEPADEIPSPEFSPVKRRRTGVL</sequence>
<keyword evidence="3" id="KW-1185">Reference proteome</keyword>
<evidence type="ECO:0000313" key="3">
    <source>
        <dbReference type="Proteomes" id="UP000769157"/>
    </source>
</evidence>
<evidence type="ECO:0000313" key="2">
    <source>
        <dbReference type="EMBL" id="KAH3666887.1"/>
    </source>
</evidence>
<dbReference type="GeneID" id="70235304"/>
<accession>A0A9P8P7Q9</accession>
<dbReference type="EMBL" id="JAEUBE010000199">
    <property type="protein sequence ID" value="KAH3666887.1"/>
    <property type="molecule type" value="Genomic_DNA"/>
</dbReference>
<reference evidence="2" key="2">
    <citation type="submission" date="2021-01" db="EMBL/GenBank/DDBJ databases">
        <authorList>
            <person name="Schikora-Tamarit M.A."/>
        </authorList>
    </citation>
    <scope>NUCLEOTIDE SEQUENCE</scope>
    <source>
        <strain evidence="2">CBS6075</strain>
    </source>
</reference>
<evidence type="ECO:0000256" key="1">
    <source>
        <dbReference type="SAM" id="MobiDB-lite"/>
    </source>
</evidence>